<dbReference type="SUPFAM" id="SSF51126">
    <property type="entry name" value="Pectin lyase-like"/>
    <property type="match status" value="1"/>
</dbReference>
<dbReference type="RefSeq" id="WP_210119033.1">
    <property type="nucleotide sequence ID" value="NZ_CP054142.1"/>
</dbReference>
<dbReference type="InterPro" id="IPR011050">
    <property type="entry name" value="Pectin_lyase_fold/virulence"/>
</dbReference>
<accession>A0A975IEY4</accession>
<dbReference type="PANTHER" id="PTHR11319">
    <property type="entry name" value="G PROTEIN-COUPLED RECEPTOR-RELATED"/>
    <property type="match status" value="1"/>
</dbReference>
<organism evidence="3 4">
    <name type="scientific">Treponema parvum</name>
    <dbReference type="NCBI Taxonomy" id="138851"/>
    <lineage>
        <taxon>Bacteria</taxon>
        <taxon>Pseudomonadati</taxon>
        <taxon>Spirochaetota</taxon>
        <taxon>Spirochaetia</taxon>
        <taxon>Spirochaetales</taxon>
        <taxon>Treponemataceae</taxon>
        <taxon>Treponema</taxon>
    </lineage>
</organism>
<dbReference type="Pfam" id="PF09479">
    <property type="entry name" value="Flg_new"/>
    <property type="match status" value="2"/>
</dbReference>
<keyword evidence="4" id="KW-1185">Reference proteome</keyword>
<evidence type="ECO:0000256" key="2">
    <source>
        <dbReference type="SAM" id="MobiDB-lite"/>
    </source>
</evidence>
<dbReference type="PANTHER" id="PTHR11319:SF35">
    <property type="entry name" value="OUTER MEMBRANE PROTEIN PMPC-RELATED"/>
    <property type="match status" value="1"/>
</dbReference>
<protein>
    <submittedName>
        <fullName evidence="3">InlB B-repeat-containing protein</fullName>
    </submittedName>
</protein>
<dbReference type="Proteomes" id="UP000671908">
    <property type="component" value="Chromosome"/>
</dbReference>
<proteinExistence type="predicted"/>
<reference evidence="3 4" key="1">
    <citation type="journal article" date="2021" name="Microbiol. Resour. Announc.">
        <title>Complete Genome Sequences of Three Human Oral Treponema parvum Isolates.</title>
        <authorList>
            <person name="Zeng H."/>
            <person name="Watt R.M."/>
        </authorList>
    </citation>
    <scope>NUCLEOTIDE SEQUENCE [LARGE SCALE GENOMIC DNA]</scope>
    <source>
        <strain evidence="3 4">ATCC 700770</strain>
    </source>
</reference>
<dbReference type="AlphaFoldDB" id="A0A975IEY4"/>
<evidence type="ECO:0000256" key="1">
    <source>
        <dbReference type="ARBA" id="ARBA00004196"/>
    </source>
</evidence>
<comment type="subcellular location">
    <subcellularLocation>
        <location evidence="1">Cell envelope</location>
    </subcellularLocation>
</comment>
<feature type="region of interest" description="Disordered" evidence="2">
    <location>
        <begin position="300"/>
        <end position="322"/>
    </location>
</feature>
<dbReference type="SMART" id="SM00710">
    <property type="entry name" value="PbH1"/>
    <property type="match status" value="7"/>
</dbReference>
<dbReference type="GO" id="GO:0030313">
    <property type="term" value="C:cell envelope"/>
    <property type="evidence" value="ECO:0007669"/>
    <property type="project" value="UniProtKB-SubCell"/>
</dbReference>
<dbReference type="Gene3D" id="2.60.40.4270">
    <property type="entry name" value="Listeria-Bacteroides repeat domain"/>
    <property type="match status" value="2"/>
</dbReference>
<name>A0A975IEY4_9SPIR</name>
<dbReference type="InterPro" id="IPR042229">
    <property type="entry name" value="Listeria/Bacterioides_rpt_sf"/>
</dbReference>
<dbReference type="InterPro" id="IPR013378">
    <property type="entry name" value="InlB-like_B-rpt"/>
</dbReference>
<dbReference type="PROSITE" id="PS51257">
    <property type="entry name" value="PROKAR_LIPOPROTEIN"/>
    <property type="match status" value="1"/>
</dbReference>
<dbReference type="EMBL" id="CP054142">
    <property type="protein sequence ID" value="QTQ14368.1"/>
    <property type="molecule type" value="Genomic_DNA"/>
</dbReference>
<gene>
    <name evidence="3" type="ORF">HRQ91_07835</name>
</gene>
<dbReference type="NCBIfam" id="TIGR02543">
    <property type="entry name" value="List_Bact_rpt"/>
    <property type="match status" value="1"/>
</dbReference>
<dbReference type="InterPro" id="IPR006626">
    <property type="entry name" value="PbH1"/>
</dbReference>
<sequence>MRKIITVIIGAASIALLLSVTACKELFADIEEDFSYWASEPIITNFRAASPASVSAAGVQCVPSSHNAVLTLTVHNPRNFSFVMPGSSGAPSDIVTFASNVHDASGINPPEAGADYTLVQSGQNTLTLTYESVFLKRYEWSSANIGASIRLYSTDGRKFNQIYKFNLEANTPPPKPTAVLAKTTTSPENYVLCLQVPDMGISVPGGKLHEDIAEIEINGTSYTLTVSGGDFVKPADAHFITAVTQLAGYPSPPSGAWVLYYDTGLAVGNAYQPYTVKLKDRKGLVSETLETGTARPQLPAETVTVTRGQQSTGSGLGGTTGDPIIINGETSAPEAQITIAHSTPGTTVHCEVQEIVGASSTGAVSQYDTNPVTASLGLAGENEKLYKVKYHTDGTGYTPTSTTIKYYKVLKCHRVTFNANGGTFLSGSTLSVLVPHNTQAAAPSTPPTKTGYHIDGWYTEAACTTQWNFATQITEDKQLYAKWTPNGNTPYKVEHYQELPTATAGQYPPSPADTDKLTGTTGDTITVTQKSYQGFEFDKQEPASATIAADGNTVVKVYYKRKTVTVTFNPGGGTISGSPANVTVTGRFGTTLTPPTPVKPNYTFNAWSPAIPSPPVFPASDTTYTAQWHKNPKVTFKVYNGTGGSLKGTYGSSTQTAGNPPAILEPYFIVTYGGSISFEALPALAWEVDSWTGLTASPANAATATLSNITLDTTVIVKFKKKTTVNSTDTNPWEILREAVRIADNNAVITVNGEIMATNATGNFGKIDIDKNITIQGGSGADSDILNANRDSLGSNAHHVFTVSNGKTLILKNLTLKGGKGISGTFGGAVLVTVYGSKAQLTDCVIDDCIADKGGAIGCGKDTTVNLTRTTIKNCKATNSSAGNGGGICASGATVNITNCTIKGNTARAAGGSGGGGGAIYSEKTGSTASAVTIKGGTIGGTGTNDANVAKNLGSGGAIYIGEGCTLTMQDNAELIGNEAASSGGGICASGATVNITNCTIKGNTARAAGGSGGGGAIYAGKTGSTASAVTIKGGTIGGTGTNDANKAENLGIGGAICIGEGCTLNLGGSPAEGVQLIGNNADESGGGIFAYSATVNITNCTLKSNTAKRGGAIHVQKTGSTPSTVTIKGNTTIGGTGPNDANNATGDGTYEGGGGIWVGQACNLTLQDSVKVIGNKATKKGKGINAINTVVCIKDSVEVDQNNDVYLDYGSKIRADSALTPPSNKAARITVPDGQYQTTTQVLIAVTSVNLANEAGKFSVTPKGSQTWSVGSNGYLKTP</sequence>
<dbReference type="KEGG" id="tpav:HRQ91_07835"/>
<evidence type="ECO:0000313" key="3">
    <source>
        <dbReference type="EMBL" id="QTQ14368.1"/>
    </source>
</evidence>
<evidence type="ECO:0000313" key="4">
    <source>
        <dbReference type="Proteomes" id="UP000671908"/>
    </source>
</evidence>